<keyword evidence="5" id="KW-0732">Signal</keyword>
<dbReference type="GO" id="GO:0005524">
    <property type="term" value="F:ATP binding"/>
    <property type="evidence" value="ECO:0007669"/>
    <property type="project" value="UniProtKB-KW"/>
</dbReference>
<feature type="domain" description="AAA+ ATPase" evidence="6">
    <location>
        <begin position="350"/>
        <end position="483"/>
    </location>
</feature>
<organism evidence="7 8">
    <name type="scientific">Escallonia herrerae</name>
    <dbReference type="NCBI Taxonomy" id="1293975"/>
    <lineage>
        <taxon>Eukaryota</taxon>
        <taxon>Viridiplantae</taxon>
        <taxon>Streptophyta</taxon>
        <taxon>Embryophyta</taxon>
        <taxon>Tracheophyta</taxon>
        <taxon>Spermatophyta</taxon>
        <taxon>Magnoliopsida</taxon>
        <taxon>eudicotyledons</taxon>
        <taxon>Gunneridae</taxon>
        <taxon>Pentapetalae</taxon>
        <taxon>asterids</taxon>
        <taxon>campanulids</taxon>
        <taxon>Escalloniales</taxon>
        <taxon>Escalloniaceae</taxon>
        <taxon>Escallonia</taxon>
    </lineage>
</organism>
<dbReference type="SMART" id="SM00382">
    <property type="entry name" value="AAA"/>
    <property type="match status" value="1"/>
</dbReference>
<dbReference type="Proteomes" id="UP001188597">
    <property type="component" value="Unassembled WGS sequence"/>
</dbReference>
<evidence type="ECO:0000256" key="4">
    <source>
        <dbReference type="SAM" id="MobiDB-lite"/>
    </source>
</evidence>
<keyword evidence="8" id="KW-1185">Reference proteome</keyword>
<dbReference type="Pfam" id="PF00004">
    <property type="entry name" value="AAA"/>
    <property type="match status" value="1"/>
</dbReference>
<dbReference type="InterPro" id="IPR003959">
    <property type="entry name" value="ATPase_AAA_core"/>
</dbReference>
<dbReference type="PANTHER" id="PTHR23075:SF13">
    <property type="entry name" value="AAA-TYPE ATPASE FAMILY PROTEIN"/>
    <property type="match status" value="1"/>
</dbReference>
<comment type="caution">
    <text evidence="7">The sequence shown here is derived from an EMBL/GenBank/DDBJ whole genome shotgun (WGS) entry which is preliminary data.</text>
</comment>
<proteinExistence type="inferred from homology"/>
<evidence type="ECO:0000313" key="8">
    <source>
        <dbReference type="Proteomes" id="UP001188597"/>
    </source>
</evidence>
<dbReference type="PROSITE" id="PS00674">
    <property type="entry name" value="AAA"/>
    <property type="match status" value="1"/>
</dbReference>
<gene>
    <name evidence="7" type="ORF">RJ639_006498</name>
</gene>
<dbReference type="GO" id="GO:0007005">
    <property type="term" value="P:mitochondrion organization"/>
    <property type="evidence" value="ECO:0007669"/>
    <property type="project" value="TreeGrafter"/>
</dbReference>
<evidence type="ECO:0000256" key="5">
    <source>
        <dbReference type="SAM" id="SignalP"/>
    </source>
</evidence>
<dbReference type="InterPro" id="IPR003593">
    <property type="entry name" value="AAA+_ATPase"/>
</dbReference>
<dbReference type="Pfam" id="PF12037">
    <property type="entry name" value="ATAD3_N"/>
    <property type="match status" value="1"/>
</dbReference>
<dbReference type="PANTHER" id="PTHR23075">
    <property type="entry name" value="PUTATIVE ATP-ASE"/>
    <property type="match status" value="1"/>
</dbReference>
<evidence type="ECO:0000256" key="3">
    <source>
        <dbReference type="RuleBase" id="RU003651"/>
    </source>
</evidence>
<dbReference type="Gene3D" id="3.40.50.300">
    <property type="entry name" value="P-loop containing nucleotide triphosphate hydrolases"/>
    <property type="match status" value="1"/>
</dbReference>
<protein>
    <recommendedName>
        <fullName evidence="6">AAA+ ATPase domain-containing protein</fullName>
    </recommendedName>
</protein>
<sequence>MAASKLSSLAAMTAAAATCTALSAPAYADSPFRFSPFSSSSSSAPPPDPSPDTTNPDAKPEVMRKQEEARLAEVEAEKVHQRAIQVQLDIERQRKLSEEQRNLVQQQSQVKAQMLRNEDELARKRMQTDHESQRRNNVELVRMQEEASIRKEQKRQATEEQIQAQQRQTEKERAEIERETIRVKAMAEAEGRAHEAKLTEDQKKRMLIERMNGEREKWLAAINTTFGHIEGGLRELLTDRRKLVMTVGGVTALAAGVYTTREGARVTWGYINRILGQPSLIRESSMNKFPWSGIVSRGAHTMLNFSTASRQSVPAVNKSNFGNIVLHPSLQRRIEQLARATANTKSHQAPFRNMLFYGPPGTGKTMVAREIARKSGLDYAMMTGGDVAPLGAQAVTKIHEIFDWSKKSKKGLLLFIDEADAFLCERNSTHMSEAQRSALNALLFRTGDQSRDVVLVLATNRPSDLDSAITDRIDEVIEFPIPQEEERFKLLKLYLNKYLSGEGSSKQSWWGQLFKKKKPREITIKDLSDDVLREAARKTEGFSGREIAKLMASVQAAVYGSPDCVLDSQLFNEIVDYKVAEHKQRIELAAESGLPA</sequence>
<name>A0AA89AVB8_9ASTE</name>
<keyword evidence="2 3" id="KW-0067">ATP-binding</keyword>
<evidence type="ECO:0000313" key="7">
    <source>
        <dbReference type="EMBL" id="KAK3016620.1"/>
    </source>
</evidence>
<feature type="region of interest" description="Disordered" evidence="4">
    <location>
        <begin position="125"/>
        <end position="175"/>
    </location>
</feature>
<dbReference type="InterPro" id="IPR003960">
    <property type="entry name" value="ATPase_AAA_CS"/>
</dbReference>
<dbReference type="InterPro" id="IPR027417">
    <property type="entry name" value="P-loop_NTPase"/>
</dbReference>
<feature type="compositionally biased region" description="Basic and acidic residues" evidence="4">
    <location>
        <begin position="125"/>
        <end position="158"/>
    </location>
</feature>
<evidence type="ECO:0000259" key="6">
    <source>
        <dbReference type="SMART" id="SM00382"/>
    </source>
</evidence>
<dbReference type="SUPFAM" id="SSF52540">
    <property type="entry name" value="P-loop containing nucleoside triphosphate hydrolases"/>
    <property type="match status" value="1"/>
</dbReference>
<accession>A0AA89AVB8</accession>
<evidence type="ECO:0000256" key="1">
    <source>
        <dbReference type="ARBA" id="ARBA00022741"/>
    </source>
</evidence>
<feature type="compositionally biased region" description="Low complexity" evidence="4">
    <location>
        <begin position="30"/>
        <end position="43"/>
    </location>
</feature>
<dbReference type="GO" id="GO:0008270">
    <property type="term" value="F:zinc ion binding"/>
    <property type="evidence" value="ECO:0007669"/>
    <property type="project" value="TreeGrafter"/>
</dbReference>
<keyword evidence="1 3" id="KW-0547">Nucleotide-binding</keyword>
<dbReference type="GO" id="GO:0005739">
    <property type="term" value="C:mitochondrion"/>
    <property type="evidence" value="ECO:0007669"/>
    <property type="project" value="TreeGrafter"/>
</dbReference>
<dbReference type="FunFam" id="3.40.50.300:FF:000595">
    <property type="entry name" value="ATPase family AAA domain-containing protein 3"/>
    <property type="match status" value="1"/>
</dbReference>
<dbReference type="GO" id="GO:0016887">
    <property type="term" value="F:ATP hydrolysis activity"/>
    <property type="evidence" value="ECO:0007669"/>
    <property type="project" value="InterPro"/>
</dbReference>
<comment type="similarity">
    <text evidence="3">Belongs to the AAA ATPase family.</text>
</comment>
<feature type="region of interest" description="Disordered" evidence="4">
    <location>
        <begin position="30"/>
        <end position="80"/>
    </location>
</feature>
<feature type="compositionally biased region" description="Basic and acidic residues" evidence="4">
    <location>
        <begin position="58"/>
        <end position="80"/>
    </location>
</feature>
<dbReference type="EMBL" id="JAVXUP010001056">
    <property type="protein sequence ID" value="KAK3016620.1"/>
    <property type="molecule type" value="Genomic_DNA"/>
</dbReference>
<feature type="signal peptide" evidence="5">
    <location>
        <begin position="1"/>
        <end position="28"/>
    </location>
</feature>
<evidence type="ECO:0000256" key="2">
    <source>
        <dbReference type="ARBA" id="ARBA00022840"/>
    </source>
</evidence>
<reference evidence="7" key="1">
    <citation type="submission" date="2022-12" db="EMBL/GenBank/DDBJ databases">
        <title>Draft genome assemblies for two species of Escallonia (Escalloniales).</title>
        <authorList>
            <person name="Chanderbali A."/>
            <person name="Dervinis C."/>
            <person name="Anghel I."/>
            <person name="Soltis D."/>
            <person name="Soltis P."/>
            <person name="Zapata F."/>
        </authorList>
    </citation>
    <scope>NUCLEOTIDE SEQUENCE</scope>
    <source>
        <strain evidence="7">UCBG64.0493</strain>
        <tissue evidence="7">Leaf</tissue>
    </source>
</reference>
<feature type="chain" id="PRO_5041735082" description="AAA+ ATPase domain-containing protein" evidence="5">
    <location>
        <begin position="29"/>
        <end position="596"/>
    </location>
</feature>
<dbReference type="InterPro" id="IPR021911">
    <property type="entry name" value="ATAD3_N"/>
</dbReference>
<dbReference type="AlphaFoldDB" id="A0AA89AVB8"/>